<evidence type="ECO:0000313" key="2">
    <source>
        <dbReference type="EMBL" id="MCC9273638.1"/>
    </source>
</evidence>
<comment type="caution">
    <text evidence="2">The sequence shown here is derived from an EMBL/GenBank/DDBJ whole genome shotgun (WGS) entry which is preliminary data.</text>
</comment>
<dbReference type="EMBL" id="JAJJVO010000078">
    <property type="protein sequence ID" value="MCC9273638.1"/>
    <property type="molecule type" value="Genomic_DNA"/>
</dbReference>
<reference evidence="2" key="1">
    <citation type="journal article" date="2021" name="PeerJ">
        <title>Extensive microbial diversity within the chicken gut microbiome revealed by metagenomics and culture.</title>
        <authorList>
            <person name="Gilroy R."/>
            <person name="Ravi A."/>
            <person name="Getino M."/>
            <person name="Pursley I."/>
            <person name="Horton D.L."/>
            <person name="Alikhan N.F."/>
            <person name="Baker D."/>
            <person name="Gharbi K."/>
            <person name="Hall N."/>
            <person name="Watson M."/>
            <person name="Adriaenssens E.M."/>
            <person name="Foster-Nyarko E."/>
            <person name="Jarju S."/>
            <person name="Secka A."/>
            <person name="Antonio M."/>
            <person name="Oren A."/>
            <person name="Chaudhuri R.R."/>
            <person name="La Ragione R."/>
            <person name="Hildebrand F."/>
            <person name="Pallen M.J."/>
        </authorList>
    </citation>
    <scope>NUCLEOTIDE SEQUENCE</scope>
    <source>
        <strain evidence="2">150</strain>
    </source>
</reference>
<dbReference type="AlphaFoldDB" id="A0A9E3ZT52"/>
<keyword evidence="1" id="KW-1133">Transmembrane helix</keyword>
<dbReference type="Gene3D" id="2.60.40.1630">
    <property type="entry name" value="bacillus anthracis domain"/>
    <property type="match status" value="1"/>
</dbReference>
<dbReference type="Proteomes" id="UP000813384">
    <property type="component" value="Unassembled WGS sequence"/>
</dbReference>
<evidence type="ECO:0000256" key="1">
    <source>
        <dbReference type="SAM" id="Phobius"/>
    </source>
</evidence>
<sequence>MCLSEKNLKKTIMKEEELSMVVRNRLDETYKNILKEETSKKTKPKLKYIYPLIAVFSCIIIISMTPLGLAAVNLLRFGDFTSDNLKQNQFISKNFSSDVDQNIQIQLQEHYFDNNALGLHFSIKLPRDSNLLASDIEEYILTFAISNEEDQTIINFNMDDLDVLDNIQSTSVDYAIDRETNTLEMTYRLQAKEKGNLFEAENATLSIGSIKGIKNQGNTQGKNHLSVEEVKGDWKFPIDLTTKEFDPIKFLPSEGKIYGVNGAVAYPTSFIVNLSKDGFEQLAEQQENGTFQLKVINGEKKQTYEAKNTKINHQNNQDFFEITFEYSGYDQFSEVIFVINNKEEVLLKSKPSV</sequence>
<evidence type="ECO:0000313" key="3">
    <source>
        <dbReference type="Proteomes" id="UP000813384"/>
    </source>
</evidence>
<accession>A0A9E3ZT52</accession>
<organism evidence="2 3">
    <name type="scientific">Enterococcus aquimarinus</name>
    <dbReference type="NCBI Taxonomy" id="328396"/>
    <lineage>
        <taxon>Bacteria</taxon>
        <taxon>Bacillati</taxon>
        <taxon>Bacillota</taxon>
        <taxon>Bacilli</taxon>
        <taxon>Lactobacillales</taxon>
        <taxon>Enterococcaceae</taxon>
        <taxon>Enterococcus</taxon>
    </lineage>
</organism>
<evidence type="ECO:0008006" key="4">
    <source>
        <dbReference type="Google" id="ProtNLM"/>
    </source>
</evidence>
<gene>
    <name evidence="2" type="ORF">K8V42_05045</name>
</gene>
<reference evidence="2" key="2">
    <citation type="submission" date="2021-11" db="EMBL/GenBank/DDBJ databases">
        <authorList>
            <person name="Gilroy R."/>
        </authorList>
    </citation>
    <scope>NUCLEOTIDE SEQUENCE</scope>
    <source>
        <strain evidence="2">150</strain>
    </source>
</reference>
<proteinExistence type="predicted"/>
<feature type="transmembrane region" description="Helical" evidence="1">
    <location>
        <begin position="48"/>
        <end position="75"/>
    </location>
</feature>
<keyword evidence="1" id="KW-0472">Membrane</keyword>
<protein>
    <recommendedName>
        <fullName evidence="4">DUF4179 domain-containing protein</fullName>
    </recommendedName>
</protein>
<keyword evidence="1" id="KW-0812">Transmembrane</keyword>
<name>A0A9E3ZT52_9ENTE</name>